<organism evidence="1 2">
    <name type="scientific">Olivibacter ginsenosidimutans</name>
    <dbReference type="NCBI Taxonomy" id="1176537"/>
    <lineage>
        <taxon>Bacteria</taxon>
        <taxon>Pseudomonadati</taxon>
        <taxon>Bacteroidota</taxon>
        <taxon>Sphingobacteriia</taxon>
        <taxon>Sphingobacteriales</taxon>
        <taxon>Sphingobacteriaceae</taxon>
        <taxon>Olivibacter</taxon>
    </lineage>
</organism>
<protein>
    <submittedName>
        <fullName evidence="1">Uncharacterized protein</fullName>
    </submittedName>
</protein>
<sequence length="62" mass="7126">MGRHAYNKIVIKDKDDEVTIKTKVLGHDSYVNGVRSIIETCINHKLENRKYTVLDLIDEGIL</sequence>
<comment type="caution">
    <text evidence="1">The sequence shown here is derived from an EMBL/GenBank/DDBJ whole genome shotgun (WGS) entry which is preliminary data.</text>
</comment>
<accession>A0ABP9AW14</accession>
<keyword evidence="2" id="KW-1185">Reference proteome</keyword>
<gene>
    <name evidence="1" type="ORF">GCM10023231_13450</name>
</gene>
<name>A0ABP9AW14_9SPHI</name>
<reference evidence="2" key="1">
    <citation type="journal article" date="2019" name="Int. J. Syst. Evol. Microbiol.">
        <title>The Global Catalogue of Microorganisms (GCM) 10K type strain sequencing project: providing services to taxonomists for standard genome sequencing and annotation.</title>
        <authorList>
            <consortium name="The Broad Institute Genomics Platform"/>
            <consortium name="The Broad Institute Genome Sequencing Center for Infectious Disease"/>
            <person name="Wu L."/>
            <person name="Ma J."/>
        </authorList>
    </citation>
    <scope>NUCLEOTIDE SEQUENCE [LARGE SCALE GENOMIC DNA]</scope>
    <source>
        <strain evidence="2">JCM 18200</strain>
    </source>
</reference>
<proteinExistence type="predicted"/>
<evidence type="ECO:0000313" key="2">
    <source>
        <dbReference type="Proteomes" id="UP001501411"/>
    </source>
</evidence>
<dbReference type="Proteomes" id="UP001501411">
    <property type="component" value="Unassembled WGS sequence"/>
</dbReference>
<evidence type="ECO:0000313" key="1">
    <source>
        <dbReference type="EMBL" id="GAA4786710.1"/>
    </source>
</evidence>
<dbReference type="EMBL" id="BAABIQ010000007">
    <property type="protein sequence ID" value="GAA4786710.1"/>
    <property type="molecule type" value="Genomic_DNA"/>
</dbReference>